<dbReference type="SUPFAM" id="SSF54768">
    <property type="entry name" value="dsRNA-binding domain-like"/>
    <property type="match status" value="1"/>
</dbReference>
<accession>A0AA88EEY8</accession>
<protein>
    <submittedName>
        <fullName evidence="2">Uncharacterized protein</fullName>
    </submittedName>
</protein>
<dbReference type="AlphaFoldDB" id="A0AA88EEY8"/>
<dbReference type="Proteomes" id="UP001187192">
    <property type="component" value="Unassembled WGS sequence"/>
</dbReference>
<feature type="region of interest" description="Disordered" evidence="1">
    <location>
        <begin position="1"/>
        <end position="53"/>
    </location>
</feature>
<comment type="caution">
    <text evidence="2">The sequence shown here is derived from an EMBL/GenBank/DDBJ whole genome shotgun (WGS) entry which is preliminary data.</text>
</comment>
<dbReference type="EMBL" id="BTGU01016880">
    <property type="protein sequence ID" value="GMN72793.1"/>
    <property type="molecule type" value="Genomic_DNA"/>
</dbReference>
<feature type="compositionally biased region" description="Low complexity" evidence="1">
    <location>
        <begin position="31"/>
        <end position="47"/>
    </location>
</feature>
<gene>
    <name evidence="2" type="ORF">TIFTF001_055280</name>
</gene>
<organism evidence="2 3">
    <name type="scientific">Ficus carica</name>
    <name type="common">Common fig</name>
    <dbReference type="NCBI Taxonomy" id="3494"/>
    <lineage>
        <taxon>Eukaryota</taxon>
        <taxon>Viridiplantae</taxon>
        <taxon>Streptophyta</taxon>
        <taxon>Embryophyta</taxon>
        <taxon>Tracheophyta</taxon>
        <taxon>Spermatophyta</taxon>
        <taxon>Magnoliopsida</taxon>
        <taxon>eudicotyledons</taxon>
        <taxon>Gunneridae</taxon>
        <taxon>Pentapetalae</taxon>
        <taxon>rosids</taxon>
        <taxon>fabids</taxon>
        <taxon>Rosales</taxon>
        <taxon>Moraceae</taxon>
        <taxon>Ficeae</taxon>
        <taxon>Ficus</taxon>
    </lineage>
</organism>
<reference evidence="2" key="1">
    <citation type="submission" date="2023-07" db="EMBL/GenBank/DDBJ databases">
        <title>draft genome sequence of fig (Ficus carica).</title>
        <authorList>
            <person name="Takahashi T."/>
            <person name="Nishimura K."/>
        </authorList>
    </citation>
    <scope>NUCLEOTIDE SEQUENCE</scope>
</reference>
<dbReference type="Pfam" id="PF14709">
    <property type="entry name" value="DND1_DSRM"/>
    <property type="match status" value="1"/>
</dbReference>
<evidence type="ECO:0000313" key="2">
    <source>
        <dbReference type="EMBL" id="GMN72793.1"/>
    </source>
</evidence>
<evidence type="ECO:0000313" key="3">
    <source>
        <dbReference type="Proteomes" id="UP001187192"/>
    </source>
</evidence>
<evidence type="ECO:0000256" key="1">
    <source>
        <dbReference type="SAM" id="MobiDB-lite"/>
    </source>
</evidence>
<keyword evidence="3" id="KW-1185">Reference proteome</keyword>
<proteinExistence type="predicted"/>
<dbReference type="Gene3D" id="3.30.160.20">
    <property type="match status" value="1"/>
</dbReference>
<name>A0AA88EEY8_FICCA</name>
<sequence length="83" mass="9032">MEGKLIGYDEEPIDVAVAPPPDSIELENLLQKSSSSQSQSQKSSSSSDTATARSRLYEVCTANGWKRPSFECCNAEGPDHQKL</sequence>